<proteinExistence type="predicted"/>
<organism evidence="1 2">
    <name type="scientific">Hallella bergensis DSM 17361</name>
    <dbReference type="NCBI Taxonomy" id="585502"/>
    <lineage>
        <taxon>Bacteria</taxon>
        <taxon>Pseudomonadati</taxon>
        <taxon>Bacteroidota</taxon>
        <taxon>Bacteroidia</taxon>
        <taxon>Bacteroidales</taxon>
        <taxon>Prevotellaceae</taxon>
        <taxon>Hallella</taxon>
    </lineage>
</organism>
<name>D1PTZ2_9BACT</name>
<protein>
    <recommendedName>
        <fullName evidence="3">Outer membrane protein beta-barrel domain-containing protein</fullName>
    </recommendedName>
</protein>
<dbReference type="RefSeq" id="WP_007174775.1">
    <property type="nucleotide sequence ID" value="NZ_GG704782.1"/>
</dbReference>
<dbReference type="AlphaFoldDB" id="D1PTZ2"/>
<sequence>MRRIRLFIYITIILLLPCSVVTAFAQKQIVPKVEVNARAGVGASLTPQYVSPVVYDVGLTVLGRIKPQTWVGVEASLSSFRFNMPANKLSLKNPYSSMLFVGPSLFYKYGGGNGWEVVGGLSIGYTYLFPNKDLQAPSSEYEALLKAQHGCGLNFSSEFRYAYRNVSYVGLGYKFQMRGLLVGEAGSQQRQGLFSGIPFISVGFRF</sequence>
<dbReference type="Proteomes" id="UP000003160">
    <property type="component" value="Unassembled WGS sequence"/>
</dbReference>
<evidence type="ECO:0000313" key="1">
    <source>
        <dbReference type="EMBL" id="EFA45147.1"/>
    </source>
</evidence>
<evidence type="ECO:0008006" key="3">
    <source>
        <dbReference type="Google" id="ProtNLM"/>
    </source>
</evidence>
<dbReference type="HOGENOM" id="CLU_1330944_0_0_10"/>
<dbReference type="EMBL" id="ACKS01000021">
    <property type="protein sequence ID" value="EFA45147.1"/>
    <property type="molecule type" value="Genomic_DNA"/>
</dbReference>
<evidence type="ECO:0000313" key="2">
    <source>
        <dbReference type="Proteomes" id="UP000003160"/>
    </source>
</evidence>
<gene>
    <name evidence="1" type="ORF">HMPREF0645_0427</name>
</gene>
<accession>D1PTZ2</accession>
<reference evidence="1 2" key="1">
    <citation type="submission" date="2009-10" db="EMBL/GenBank/DDBJ databases">
        <authorList>
            <person name="Qin X."/>
            <person name="Bachman B."/>
            <person name="Battles P."/>
            <person name="Bell A."/>
            <person name="Bess C."/>
            <person name="Bickham C."/>
            <person name="Chaboub L."/>
            <person name="Chen D."/>
            <person name="Coyle M."/>
            <person name="Deiros D.R."/>
            <person name="Dinh H."/>
            <person name="Forbes L."/>
            <person name="Fowler G."/>
            <person name="Francisco L."/>
            <person name="Fu Q."/>
            <person name="Gubbala S."/>
            <person name="Hale W."/>
            <person name="Han Y."/>
            <person name="Hemphill L."/>
            <person name="Highlander S.K."/>
            <person name="Hirani K."/>
            <person name="Hogues M."/>
            <person name="Jackson L."/>
            <person name="Jakkamsetti A."/>
            <person name="Javaid M."/>
            <person name="Jiang H."/>
            <person name="Korchina V."/>
            <person name="Kovar C."/>
            <person name="Lara F."/>
            <person name="Lee S."/>
            <person name="Mata R."/>
            <person name="Mathew T."/>
            <person name="Moen C."/>
            <person name="Morales K."/>
            <person name="Munidasa M."/>
            <person name="Nazareth L."/>
            <person name="Ngo R."/>
            <person name="Nguyen L."/>
            <person name="Okwuonu G."/>
            <person name="Ongeri F."/>
            <person name="Patil S."/>
            <person name="Petrosino J."/>
            <person name="Pham C."/>
            <person name="Pham P."/>
            <person name="Pu L.-L."/>
            <person name="Puazo M."/>
            <person name="Raj R."/>
            <person name="Reid J."/>
            <person name="Rouhana J."/>
            <person name="Saada N."/>
            <person name="Shang Y."/>
            <person name="Simmons D."/>
            <person name="Thornton R."/>
            <person name="Warren J."/>
            <person name="Weissenberger G."/>
            <person name="Zhang J."/>
            <person name="Zhang L."/>
            <person name="Zhou C."/>
            <person name="Zhu D."/>
            <person name="Muzny D."/>
            <person name="Worley K."/>
            <person name="Gibbs R."/>
        </authorList>
    </citation>
    <scope>NUCLEOTIDE SEQUENCE [LARGE SCALE GENOMIC DNA]</scope>
    <source>
        <strain evidence="1 2">DSM 17361</strain>
    </source>
</reference>
<keyword evidence="2" id="KW-1185">Reference proteome</keyword>
<comment type="caution">
    <text evidence="1">The sequence shown here is derived from an EMBL/GenBank/DDBJ whole genome shotgun (WGS) entry which is preliminary data.</text>
</comment>